<feature type="domain" description="ABC transporter" evidence="12">
    <location>
        <begin position="1337"/>
        <end position="1592"/>
    </location>
</feature>
<dbReference type="InterPro" id="IPR050173">
    <property type="entry name" value="ABC_transporter_C-like"/>
</dbReference>
<reference evidence="14" key="2">
    <citation type="submission" date="2021-01" db="EMBL/GenBank/DDBJ databases">
        <authorList>
            <person name="Schikora-Tamarit M.A."/>
        </authorList>
    </citation>
    <scope>NUCLEOTIDE SEQUENCE</scope>
    <source>
        <strain evidence="14">CBS6075</strain>
    </source>
</reference>
<keyword evidence="9" id="KW-0325">Glycoprotein</keyword>
<dbReference type="Proteomes" id="UP000769157">
    <property type="component" value="Unassembled WGS sequence"/>
</dbReference>
<evidence type="ECO:0000256" key="3">
    <source>
        <dbReference type="ARBA" id="ARBA00022692"/>
    </source>
</evidence>
<evidence type="ECO:0000313" key="14">
    <source>
        <dbReference type="EMBL" id="KAH3666042.1"/>
    </source>
</evidence>
<comment type="subcellular location">
    <subcellularLocation>
        <location evidence="1">Membrane</location>
        <topology evidence="1">Multi-pass membrane protein</topology>
    </subcellularLocation>
</comment>
<feature type="transmembrane region" description="Helical" evidence="11">
    <location>
        <begin position="320"/>
        <end position="339"/>
    </location>
</feature>
<dbReference type="Gene3D" id="3.40.50.300">
    <property type="entry name" value="P-loop containing nucleotide triphosphate hydrolases"/>
    <property type="match status" value="2"/>
</dbReference>
<dbReference type="PROSITE" id="PS00211">
    <property type="entry name" value="ABC_TRANSPORTER_1"/>
    <property type="match status" value="2"/>
</dbReference>
<dbReference type="PROSITE" id="PS50893">
    <property type="entry name" value="ABC_TRANSPORTER_2"/>
    <property type="match status" value="2"/>
</dbReference>
<feature type="domain" description="ABC transporter" evidence="12">
    <location>
        <begin position="658"/>
        <end position="901"/>
    </location>
</feature>
<feature type="transmembrane region" description="Helical" evidence="11">
    <location>
        <begin position="1054"/>
        <end position="1078"/>
    </location>
</feature>
<evidence type="ECO:0000256" key="11">
    <source>
        <dbReference type="SAM" id="Phobius"/>
    </source>
</evidence>
<evidence type="ECO:0000256" key="6">
    <source>
        <dbReference type="ARBA" id="ARBA00022840"/>
    </source>
</evidence>
<keyword evidence="3 11" id="KW-0812">Transmembrane</keyword>
<dbReference type="InterPro" id="IPR036640">
    <property type="entry name" value="ABC1_TM_sf"/>
</dbReference>
<evidence type="ECO:0000256" key="10">
    <source>
        <dbReference type="SAM" id="Coils"/>
    </source>
</evidence>
<dbReference type="CDD" id="cd03250">
    <property type="entry name" value="ABCC_MRP_domain1"/>
    <property type="match status" value="1"/>
</dbReference>
<dbReference type="CDD" id="cd18604">
    <property type="entry name" value="ABC_6TM_VMR1_D2_like"/>
    <property type="match status" value="1"/>
</dbReference>
<feature type="transmembrane region" description="Helical" evidence="11">
    <location>
        <begin position="1136"/>
        <end position="1153"/>
    </location>
</feature>
<dbReference type="InterPro" id="IPR003593">
    <property type="entry name" value="AAA+_ATPase"/>
</dbReference>
<evidence type="ECO:0000313" key="15">
    <source>
        <dbReference type="Proteomes" id="UP000769157"/>
    </source>
</evidence>
<evidence type="ECO:0000256" key="1">
    <source>
        <dbReference type="ARBA" id="ARBA00004141"/>
    </source>
</evidence>
<evidence type="ECO:0000256" key="4">
    <source>
        <dbReference type="ARBA" id="ARBA00022737"/>
    </source>
</evidence>
<feature type="coiled-coil region" evidence="10">
    <location>
        <begin position="400"/>
        <end position="430"/>
    </location>
</feature>
<keyword evidence="4" id="KW-0677">Repeat</keyword>
<keyword evidence="2" id="KW-0813">Transport</keyword>
<name>A0A9P8P753_9ASCO</name>
<gene>
    <name evidence="14" type="ORF">OGAPHI_004231</name>
</gene>
<dbReference type="CDD" id="cd18596">
    <property type="entry name" value="ABC_6TM_VMR1_D1_like"/>
    <property type="match status" value="1"/>
</dbReference>
<feature type="transmembrane region" description="Helical" evidence="11">
    <location>
        <begin position="472"/>
        <end position="498"/>
    </location>
</feature>
<dbReference type="RefSeq" id="XP_046061246.1">
    <property type="nucleotide sequence ID" value="XM_046205287.1"/>
</dbReference>
<dbReference type="PANTHER" id="PTHR24223">
    <property type="entry name" value="ATP-BINDING CASSETTE SUB-FAMILY C"/>
    <property type="match status" value="1"/>
</dbReference>
<accession>A0A9P8P753</accession>
<dbReference type="InterPro" id="IPR017871">
    <property type="entry name" value="ABC_transporter-like_CS"/>
</dbReference>
<dbReference type="Pfam" id="PF00005">
    <property type="entry name" value="ABC_tran"/>
    <property type="match status" value="2"/>
</dbReference>
<dbReference type="GeneID" id="70236196"/>
<proteinExistence type="predicted"/>
<feature type="transmembrane region" description="Helical" evidence="11">
    <location>
        <begin position="966"/>
        <end position="985"/>
    </location>
</feature>
<keyword evidence="6" id="KW-0067">ATP-binding</keyword>
<dbReference type="SMART" id="SM00382">
    <property type="entry name" value="AAA"/>
    <property type="match status" value="2"/>
</dbReference>
<dbReference type="GO" id="GO:0000329">
    <property type="term" value="C:fungal-type vacuole membrane"/>
    <property type="evidence" value="ECO:0007669"/>
    <property type="project" value="TreeGrafter"/>
</dbReference>
<evidence type="ECO:0000256" key="8">
    <source>
        <dbReference type="ARBA" id="ARBA00023136"/>
    </source>
</evidence>
<dbReference type="OrthoDB" id="6500128at2759"/>
<dbReference type="GO" id="GO:0016887">
    <property type="term" value="F:ATP hydrolysis activity"/>
    <property type="evidence" value="ECO:0007669"/>
    <property type="project" value="InterPro"/>
</dbReference>
<feature type="transmembrane region" description="Helical" evidence="11">
    <location>
        <begin position="359"/>
        <end position="378"/>
    </location>
</feature>
<evidence type="ECO:0000256" key="9">
    <source>
        <dbReference type="ARBA" id="ARBA00023180"/>
    </source>
</evidence>
<dbReference type="SUPFAM" id="SSF52540">
    <property type="entry name" value="P-loop containing nucleoside triphosphate hydrolases"/>
    <property type="match status" value="2"/>
</dbReference>
<dbReference type="InterPro" id="IPR027417">
    <property type="entry name" value="P-loop_NTPase"/>
</dbReference>
<dbReference type="PROSITE" id="PS50929">
    <property type="entry name" value="ABC_TM1F"/>
    <property type="match status" value="2"/>
</dbReference>
<dbReference type="Gene3D" id="1.20.1560.10">
    <property type="entry name" value="ABC transporter type 1, transmembrane domain"/>
    <property type="match status" value="2"/>
</dbReference>
<evidence type="ECO:0000256" key="2">
    <source>
        <dbReference type="ARBA" id="ARBA00022448"/>
    </source>
</evidence>
<keyword evidence="10" id="KW-0175">Coiled coil</keyword>
<feature type="transmembrane region" description="Helical" evidence="11">
    <location>
        <begin position="1245"/>
        <end position="1265"/>
    </location>
</feature>
<evidence type="ECO:0000256" key="5">
    <source>
        <dbReference type="ARBA" id="ARBA00022741"/>
    </source>
</evidence>
<feature type="transmembrane region" description="Helical" evidence="11">
    <location>
        <begin position="1024"/>
        <end position="1042"/>
    </location>
</feature>
<feature type="transmembrane region" description="Helical" evidence="11">
    <location>
        <begin position="1159"/>
        <end position="1178"/>
    </location>
</feature>
<feature type="transmembrane region" description="Helical" evidence="11">
    <location>
        <begin position="31"/>
        <end position="51"/>
    </location>
</feature>
<feature type="domain" description="ABC transmembrane type-1" evidence="13">
    <location>
        <begin position="325"/>
        <end position="624"/>
    </location>
</feature>
<protein>
    <recommendedName>
        <fullName evidence="16">ATP-dependent bile acid permease</fullName>
    </recommendedName>
</protein>
<reference evidence="14" key="1">
    <citation type="journal article" date="2021" name="Open Biol.">
        <title>Shared evolutionary footprints suggest mitochondrial oxidative damage underlies multiple complex I losses in fungi.</title>
        <authorList>
            <person name="Schikora-Tamarit M.A."/>
            <person name="Marcet-Houben M."/>
            <person name="Nosek J."/>
            <person name="Gabaldon T."/>
        </authorList>
    </citation>
    <scope>NUCLEOTIDE SEQUENCE</scope>
    <source>
        <strain evidence="14">CBS6075</strain>
    </source>
</reference>
<organism evidence="14 15">
    <name type="scientific">Ogataea philodendri</name>
    <dbReference type="NCBI Taxonomy" id="1378263"/>
    <lineage>
        <taxon>Eukaryota</taxon>
        <taxon>Fungi</taxon>
        <taxon>Dikarya</taxon>
        <taxon>Ascomycota</taxon>
        <taxon>Saccharomycotina</taxon>
        <taxon>Pichiomycetes</taxon>
        <taxon>Pichiales</taxon>
        <taxon>Pichiaceae</taxon>
        <taxon>Ogataea</taxon>
    </lineage>
</organism>
<dbReference type="SUPFAM" id="SSF90123">
    <property type="entry name" value="ABC transporter transmembrane region"/>
    <property type="match status" value="2"/>
</dbReference>
<dbReference type="Pfam" id="PF00664">
    <property type="entry name" value="ABC_membrane"/>
    <property type="match status" value="2"/>
</dbReference>
<keyword evidence="15" id="KW-1185">Reference proteome</keyword>
<evidence type="ECO:0000256" key="7">
    <source>
        <dbReference type="ARBA" id="ARBA00022989"/>
    </source>
</evidence>
<keyword evidence="7 11" id="KW-1133">Transmembrane helix</keyword>
<comment type="caution">
    <text evidence="14">The sequence shown here is derived from an EMBL/GenBank/DDBJ whole genome shotgun (WGS) entry which is preliminary data.</text>
</comment>
<dbReference type="FunFam" id="3.40.50.300:FF:000565">
    <property type="entry name" value="ABC bile acid transporter"/>
    <property type="match status" value="1"/>
</dbReference>
<dbReference type="InterPro" id="IPR011527">
    <property type="entry name" value="ABC1_TM_dom"/>
</dbReference>
<keyword evidence="5" id="KW-0547">Nucleotide-binding</keyword>
<dbReference type="InterPro" id="IPR003439">
    <property type="entry name" value="ABC_transporter-like_ATP-bd"/>
</dbReference>
<dbReference type="GO" id="GO:0005524">
    <property type="term" value="F:ATP binding"/>
    <property type="evidence" value="ECO:0007669"/>
    <property type="project" value="UniProtKB-KW"/>
</dbReference>
<dbReference type="EMBL" id="JAEUBE010000295">
    <property type="protein sequence ID" value="KAH3666042.1"/>
    <property type="molecule type" value="Genomic_DNA"/>
</dbReference>
<evidence type="ECO:0000259" key="12">
    <source>
        <dbReference type="PROSITE" id="PS50893"/>
    </source>
</evidence>
<evidence type="ECO:0008006" key="16">
    <source>
        <dbReference type="Google" id="ProtNLM"/>
    </source>
</evidence>
<evidence type="ECO:0000259" key="13">
    <source>
        <dbReference type="PROSITE" id="PS50929"/>
    </source>
</evidence>
<dbReference type="PANTHER" id="PTHR24223:SF353">
    <property type="entry name" value="ABC TRANSPORTER ATP-BINDING PROTEIN_PERMEASE VMR1-RELATED"/>
    <property type="match status" value="1"/>
</dbReference>
<feature type="domain" description="ABC transmembrane type-1" evidence="13">
    <location>
        <begin position="970"/>
        <end position="1282"/>
    </location>
</feature>
<keyword evidence="8 11" id="KW-0472">Membrane</keyword>
<dbReference type="FunFam" id="3.40.50.300:FF:000825">
    <property type="entry name" value="ABC bile acid transporter"/>
    <property type="match status" value="1"/>
</dbReference>
<dbReference type="GO" id="GO:0140359">
    <property type="term" value="F:ABC-type transporter activity"/>
    <property type="evidence" value="ECO:0007669"/>
    <property type="project" value="InterPro"/>
</dbReference>
<sequence length="1612" mass="180000">MVYLSSNSTSYCEGYWDVDDLTICGRQLIEVLILIPLALSFLSVTSNWVFVRSTKDRSESKDDPEQQSLLKSASPGYASIANATPTPNLSFIHETKAEGVINVVYRDTPEKIKLVLEQVFLLLQTALTLHSLSFIDTDSQSAYWFAKYVNLAFWSYLSVVTLIRLLNVSKGLAPERLDLWAHCVSLYTIQWLNSAMLFRSALLYHTGSSSVRNYFIAQFAINTILELIISTEKLSDKPALVFVQEDTIPSTEPTSSLLQIVSFAWIDTMVFKARSKTIELTDVLGLRLEDCSLVLISAFRQVDPSKSIIFRFAVMFKWDLLLQSFYTCCESILTVIPSLALKNILEYVRSPETASLSLAWFWIVAPFVSDILQCILSLRGEHQGRRVSARMRSILTGEIYAKALKRKLSAAEKKDELTKEEEEIGDSEEDSSTARDIGGIINLMAVDTSKSSEIGGNLNAVTRTVIMTTTAIYLLFHLLGWSSVVGLLALLATMPITYKISSLFAKTQEKLLAITDKRVQKLNETLQNIRVVKYFSWEDRFSDIILKIRKDELKALLRLDIIWCFSDFTWSVTPSVVSFATFYWYNYVQGNQLTTPVAFTALSLLNLLRGPIEHLAHLASVVIQSKVSLDRIGSFLNESETSKYEQLSVPRGPDSPLVGFENATFYWSKNSESEFALRDLNISFKTGKLNVIIGPTGSGKTSLLLALLGEMDLDKGKVFLPGITSKEDLIPNPLTGLTESVAYCAQSAWLLNATIKENILFGSHYNEERFKAVIHDCGLTRDLEIFDDAEETEIGEKGITISGGQKQRISLARAIYSSASYLLLDDCLSAVDSHTAVHIYEHCIKGSLMKNRTCLLVSHNVSLTVQEAENVILMENGRVKAQGDIDELNGKGLLGEGFMKSITQSRNVSSSNLEDEAAKAIEHVDENLEEIKEQKPRSKLVKDETKAEGAVKLSVYYSYFKNFGTIPFYIVLAFAFAAVQVANIGQSYWLRYWAGKEDHESPAAVLAALVPATYTDGDKLKSSLTAFVHNLIWGTPVITTAFESVGANLDGHGPMYYLGIYAFIGFLYAGLLAFRYFLCLLGGLRMSKSTFSKLLDNILHAKLRFFDQTPIGRIMNRFSKDIEAIDQGIIPSADEFLHCVIACAVVLIMICLITPAFLVIAAILIVVYTIIGTLFVTLSRDLKRIESVTKSPIHQQFSETLAGMITIRAYGDQRRFLRQNLEQIDTNNRPLLYIWICNMWLGFRAHMIGATITFFASVFTILNAANLDAGLAGISLSLAATFRLSSVYLVECHSHVEMEMNGVERVQEYVDGVDKEPPMELPQDPVNSWPSKGEIDVRNISIKYAPDLPRVIDGVSFHVNSGEKVGVVGRTGAGKSTIITSFFRFVDLDSGSITIDGLDISKLGLKTLRKGLSIIPQDPTLFTGTIRSNLDMFDEYSNLQMYESLRRVNLISNDDYQQAVENNGGRVEDSAAATDENVNRFLNLDSEVTEGGENLSQGERQLLCLARSILKTPKILMLDEATASIDYASDAKIQTTIREEFSASTILTIAHRLKTIIDYDKILLLDHGKVKEFEHPYNLITNSKTEFHKMCQDTGEYEELVNLARQAYKKSR</sequence>